<keyword evidence="4" id="KW-0732">Signal</keyword>
<dbReference type="Gene3D" id="2.40.160.50">
    <property type="entry name" value="membrane protein fhac: a member of the omp85/tpsb transporter family"/>
    <property type="match status" value="1"/>
</dbReference>
<evidence type="ECO:0000256" key="1">
    <source>
        <dbReference type="ARBA" id="ARBA00004370"/>
    </source>
</evidence>
<proteinExistence type="predicted"/>
<reference evidence="6" key="1">
    <citation type="submission" date="2022-11" db="EMBL/GenBank/DDBJ databases">
        <title>Hoeflea poritis sp. nov., isolated from scleractinian coral Porites lutea.</title>
        <authorList>
            <person name="Zhang G."/>
            <person name="Wei Q."/>
            <person name="Cai L."/>
        </authorList>
    </citation>
    <scope>NUCLEOTIDE SEQUENCE</scope>
    <source>
        <strain evidence="6">E7-10</strain>
    </source>
</reference>
<dbReference type="Pfam" id="PF01103">
    <property type="entry name" value="Omp85"/>
    <property type="match status" value="1"/>
</dbReference>
<dbReference type="InterPro" id="IPR000184">
    <property type="entry name" value="Bac_surfAg_D15"/>
</dbReference>
<dbReference type="Proteomes" id="UP001148313">
    <property type="component" value="Unassembled WGS sequence"/>
</dbReference>
<organism evidence="6 7">
    <name type="scientific">Hoeflea poritis</name>
    <dbReference type="NCBI Taxonomy" id="2993659"/>
    <lineage>
        <taxon>Bacteria</taxon>
        <taxon>Pseudomonadati</taxon>
        <taxon>Pseudomonadota</taxon>
        <taxon>Alphaproteobacteria</taxon>
        <taxon>Hyphomicrobiales</taxon>
        <taxon>Rhizobiaceae</taxon>
        <taxon>Hoeflea</taxon>
    </lineage>
</organism>
<protein>
    <submittedName>
        <fullName evidence="6">Autotransporter assembly complex protein TamA</fullName>
    </submittedName>
</protein>
<dbReference type="Pfam" id="PF07244">
    <property type="entry name" value="POTRA"/>
    <property type="match status" value="1"/>
</dbReference>
<keyword evidence="2" id="KW-0812">Transmembrane</keyword>
<keyword evidence="3" id="KW-0472">Membrane</keyword>
<feature type="signal peptide" evidence="4">
    <location>
        <begin position="1"/>
        <end position="34"/>
    </location>
</feature>
<comment type="caution">
    <text evidence="6">The sequence shown here is derived from an EMBL/GenBank/DDBJ whole genome shotgun (WGS) entry which is preliminary data.</text>
</comment>
<name>A0ABT4VS70_9HYPH</name>
<evidence type="ECO:0000256" key="2">
    <source>
        <dbReference type="ARBA" id="ARBA00022452"/>
    </source>
</evidence>
<dbReference type="PROSITE" id="PS51779">
    <property type="entry name" value="POTRA"/>
    <property type="match status" value="1"/>
</dbReference>
<feature type="domain" description="POTRA" evidence="5">
    <location>
        <begin position="237"/>
        <end position="311"/>
    </location>
</feature>
<keyword evidence="7" id="KW-1185">Reference proteome</keyword>
<accession>A0ABT4VS70</accession>
<keyword evidence="2" id="KW-1134">Transmembrane beta strand</keyword>
<dbReference type="PANTHER" id="PTHR12815">
    <property type="entry name" value="SORTING AND ASSEMBLY MACHINERY SAMM50 PROTEIN FAMILY MEMBER"/>
    <property type="match status" value="1"/>
</dbReference>
<sequence>MNSDRRSMSKFPATAICIAAALLAAVSHATPASAFELFGIRLWGREQPQEIAEPVPDAVPYNVTLGVDDAEFQELLDSVSILVSEKDTPPSGTIGLLTRSKNDKKRLVAALFSVARYGGTVNILINGTPFEEVPIDAVLNSGGPASVSIRVEVGPAFTFAEPDAATTTGEPIDLSQYDVVAGEPARSEKIVDAERKLIVAWHEQGYAFSKIASREMIADHQSRTLEVDLRLQPGPLAVFGPVTVSGAEDVDAAFIVQQANIPEGTVYNPKRLRDASKRLRALGVFDSVVIVEAETPGPNDSVPITIEVSERKPRTIGVGLTAATEDGLGAEAFWVHRNLFGRAETLRIEGAVSGVGRNNFSTSLDYHVAATFTKPGVWGPTTSFRSRLEAQVQDTDAFNKNSVSGSAGLEREFSDELIGQIDVEVEYARFEDTNGPSTSVLVSVPAQLVLDTRDDRLNPTTGYRLLLAAEPTYDVHNGNAFFKTQAAYSTYRSVNADDTLVLAGRVAVGSILGASLTEVPADRRFYAGGGGSIRGYEFQHAGPRSGGNPTGGLSVIETSVEARYRLTENFGLAAFVDSGGAFTSSTPGQGGRWFTGVGVGGRYLTPVGPLRVDVGVPLDKISGDPDFGIYLGLGQAF</sequence>
<dbReference type="EMBL" id="JAPJZH010000009">
    <property type="protein sequence ID" value="MDA4846863.1"/>
    <property type="molecule type" value="Genomic_DNA"/>
</dbReference>
<feature type="chain" id="PRO_5045997053" evidence="4">
    <location>
        <begin position="35"/>
        <end position="637"/>
    </location>
</feature>
<dbReference type="RefSeq" id="WP_271090655.1">
    <property type="nucleotide sequence ID" value="NZ_JAPJZH010000009.1"/>
</dbReference>
<dbReference type="Gene3D" id="3.10.20.310">
    <property type="entry name" value="membrane protein fhac"/>
    <property type="match status" value="1"/>
</dbReference>
<comment type="subcellular location">
    <subcellularLocation>
        <location evidence="1">Membrane</location>
    </subcellularLocation>
</comment>
<gene>
    <name evidence="6" type="ORF">OOZ53_15995</name>
</gene>
<evidence type="ECO:0000256" key="3">
    <source>
        <dbReference type="ARBA" id="ARBA00023136"/>
    </source>
</evidence>
<evidence type="ECO:0000313" key="7">
    <source>
        <dbReference type="Proteomes" id="UP001148313"/>
    </source>
</evidence>
<evidence type="ECO:0000259" key="5">
    <source>
        <dbReference type="PROSITE" id="PS51779"/>
    </source>
</evidence>
<dbReference type="PANTHER" id="PTHR12815:SF42">
    <property type="entry name" value="BACTERIAL SURFACE ANTIGEN (D15) DOMAIN-CONTAINING PROTEIN"/>
    <property type="match status" value="1"/>
</dbReference>
<dbReference type="InterPro" id="IPR034746">
    <property type="entry name" value="POTRA"/>
</dbReference>
<dbReference type="InterPro" id="IPR039910">
    <property type="entry name" value="D15-like"/>
</dbReference>
<dbReference type="InterPro" id="IPR010827">
    <property type="entry name" value="BamA/TamA_POTRA"/>
</dbReference>
<evidence type="ECO:0000313" key="6">
    <source>
        <dbReference type="EMBL" id="MDA4846863.1"/>
    </source>
</evidence>
<evidence type="ECO:0000256" key="4">
    <source>
        <dbReference type="SAM" id="SignalP"/>
    </source>
</evidence>